<feature type="transmembrane region" description="Helical" evidence="2">
    <location>
        <begin position="29"/>
        <end position="46"/>
    </location>
</feature>
<evidence type="ECO:0000313" key="4">
    <source>
        <dbReference type="EMBL" id="TCP18633.1"/>
    </source>
</evidence>
<evidence type="ECO:0000259" key="3">
    <source>
        <dbReference type="Pfam" id="PF22570"/>
    </source>
</evidence>
<accession>A0A4R2NBX3</accession>
<evidence type="ECO:0000256" key="2">
    <source>
        <dbReference type="SAM" id="Phobius"/>
    </source>
</evidence>
<feature type="domain" description="LiaF transmembrane" evidence="3">
    <location>
        <begin position="8"/>
        <end position="95"/>
    </location>
</feature>
<dbReference type="Proteomes" id="UP000295416">
    <property type="component" value="Unassembled WGS sequence"/>
</dbReference>
<comment type="caution">
    <text evidence="4">The sequence shown here is derived from an EMBL/GenBank/DDBJ whole genome shotgun (WGS) entry which is preliminary data.</text>
</comment>
<proteinExistence type="predicted"/>
<organism evidence="4 5">
    <name type="scientific">Scopulibacillus darangshiensis</name>
    <dbReference type="NCBI Taxonomy" id="442528"/>
    <lineage>
        <taxon>Bacteria</taxon>
        <taxon>Bacillati</taxon>
        <taxon>Bacillota</taxon>
        <taxon>Bacilli</taxon>
        <taxon>Bacillales</taxon>
        <taxon>Sporolactobacillaceae</taxon>
        <taxon>Scopulibacillus</taxon>
    </lineage>
</organism>
<protein>
    <submittedName>
        <fullName evidence="4">Lia operon protein LiaI</fullName>
    </submittedName>
</protein>
<feature type="region of interest" description="Disordered" evidence="1">
    <location>
        <begin position="100"/>
        <end position="121"/>
    </location>
</feature>
<evidence type="ECO:0000256" key="1">
    <source>
        <dbReference type="SAM" id="MobiDB-lite"/>
    </source>
</evidence>
<dbReference type="Pfam" id="PF22570">
    <property type="entry name" value="LiaF-TM"/>
    <property type="match status" value="1"/>
</dbReference>
<keyword evidence="2" id="KW-0472">Membrane</keyword>
<dbReference type="EMBL" id="SLXK01000070">
    <property type="protein sequence ID" value="TCP18633.1"/>
    <property type="molecule type" value="Genomic_DNA"/>
</dbReference>
<evidence type="ECO:0000313" key="5">
    <source>
        <dbReference type="Proteomes" id="UP000295416"/>
    </source>
</evidence>
<keyword evidence="2" id="KW-1133">Transmembrane helix</keyword>
<reference evidence="4 5" key="1">
    <citation type="submission" date="2019-03" db="EMBL/GenBank/DDBJ databases">
        <title>Genomic Encyclopedia of Type Strains, Phase IV (KMG-IV): sequencing the most valuable type-strain genomes for metagenomic binning, comparative biology and taxonomic classification.</title>
        <authorList>
            <person name="Goeker M."/>
        </authorList>
    </citation>
    <scope>NUCLEOTIDE SEQUENCE [LARGE SCALE GENOMIC DNA]</scope>
    <source>
        <strain evidence="4 5">DSM 19377</strain>
    </source>
</reference>
<dbReference type="RefSeq" id="WP_132748586.1">
    <property type="nucleotide sequence ID" value="NZ_SLXK01000070.1"/>
</dbReference>
<keyword evidence="5" id="KW-1185">Reference proteome</keyword>
<dbReference type="OrthoDB" id="2679996at2"/>
<feature type="compositionally biased region" description="Basic and acidic residues" evidence="1">
    <location>
        <begin position="108"/>
        <end position="121"/>
    </location>
</feature>
<keyword evidence="2" id="KW-0812">Transmembrane</keyword>
<gene>
    <name evidence="4" type="ORF">EV207_17012</name>
</gene>
<sequence length="137" mass="15172">MNWSGKALIGLVLIVLGGLTFLGMFGIHIGGLIGFAIALILIYFGVKKIKAGHKIFGAILLFIGGMMFLGSLPMLITVAVSVLLIYFGWKLMKKNEDHLEPEPAFSSHEGHTYKDVKGESSFDSEWKKFLKRQNKND</sequence>
<name>A0A4R2NBX3_9BACL</name>
<dbReference type="InterPro" id="IPR054331">
    <property type="entry name" value="LiaF_TM"/>
</dbReference>
<feature type="transmembrane region" description="Helical" evidence="2">
    <location>
        <begin position="58"/>
        <end position="89"/>
    </location>
</feature>
<dbReference type="AlphaFoldDB" id="A0A4R2NBX3"/>